<reference evidence="1 2" key="1">
    <citation type="submission" date="2013-02" db="EMBL/GenBank/DDBJ databases">
        <title>Genome sequence of Clostridium saccharoperbutylacetonicum N1-4(HMT).</title>
        <authorList>
            <person name="Poehlein A."/>
            <person name="Daniel R."/>
        </authorList>
    </citation>
    <scope>NUCLEOTIDE SEQUENCE [LARGE SCALE GENOMIC DNA]</scope>
    <source>
        <strain evidence="2">N1-4(HMT)</strain>
        <plasmid evidence="2">Plasmid Csp_135p</plasmid>
    </source>
</reference>
<dbReference type="KEGG" id="csr:Cspa_135p00750"/>
<dbReference type="HOGENOM" id="CLU_2141563_0_0_9"/>
<evidence type="ECO:0000313" key="1">
    <source>
        <dbReference type="EMBL" id="AGF59635.1"/>
    </source>
</evidence>
<gene>
    <name evidence="1" type="ORF">Cspa_135p00750</name>
</gene>
<protein>
    <submittedName>
        <fullName evidence="1">Uncharacterized protein</fullName>
    </submittedName>
</protein>
<name>M1M1Y7_9CLOT</name>
<dbReference type="AlphaFoldDB" id="M1M1Y7"/>
<proteinExistence type="predicted"/>
<dbReference type="EMBL" id="CP004122">
    <property type="protein sequence ID" value="AGF59635.1"/>
    <property type="molecule type" value="Genomic_DNA"/>
</dbReference>
<organism evidence="1 2">
    <name type="scientific">Clostridium saccharoperbutylacetonicum N1-4(HMT)</name>
    <dbReference type="NCBI Taxonomy" id="931276"/>
    <lineage>
        <taxon>Bacteria</taxon>
        <taxon>Bacillati</taxon>
        <taxon>Bacillota</taxon>
        <taxon>Clostridia</taxon>
        <taxon>Eubacteriales</taxon>
        <taxon>Clostridiaceae</taxon>
        <taxon>Clostridium</taxon>
    </lineage>
</organism>
<keyword evidence="2" id="KW-1185">Reference proteome</keyword>
<geneLocation type="plasmid" evidence="1 2">
    <name>Csp_135p</name>
</geneLocation>
<evidence type="ECO:0000313" key="2">
    <source>
        <dbReference type="Proteomes" id="UP000011728"/>
    </source>
</evidence>
<accession>M1M1Y7</accession>
<keyword evidence="1" id="KW-0614">Plasmid</keyword>
<dbReference type="Proteomes" id="UP000011728">
    <property type="component" value="Plasmid Csp_135p"/>
</dbReference>
<sequence length="112" mass="12986">MSEDRILNIMKNLNYLLSTLEQVCAQKLINNVPSSEYDSIYINFELSKNSDIIFSVFNSNTKCIVKKIYTLPQLLKKCADIFSVMNFIDEDTIILYKKSKELIYNTNTIVTI</sequence>
<dbReference type="PATRIC" id="fig|931276.5.peg.5961"/>